<name>A0AAV0WJB2_9HEMI</name>
<comment type="caution">
    <text evidence="3">The sequence shown here is derived from an EMBL/GenBank/DDBJ whole genome shotgun (WGS) entry which is preliminary data.</text>
</comment>
<dbReference type="InterPro" id="IPR032718">
    <property type="entry name" value="PGBD4_Znf_C"/>
</dbReference>
<dbReference type="AlphaFoldDB" id="A0AAV0WJB2"/>
<evidence type="ECO:0000256" key="1">
    <source>
        <dbReference type="SAM" id="MobiDB-lite"/>
    </source>
</evidence>
<reference evidence="3 4" key="1">
    <citation type="submission" date="2023-01" db="EMBL/GenBank/DDBJ databases">
        <authorList>
            <person name="Whitehead M."/>
        </authorList>
    </citation>
    <scope>NUCLEOTIDE SEQUENCE [LARGE SCALE GENOMIC DNA]</scope>
</reference>
<protein>
    <recommendedName>
        <fullName evidence="2">PiggyBac transposable element-derived protein 4 C-terminal zinc-finger domain-containing protein</fullName>
    </recommendedName>
</protein>
<accession>A0AAV0WJB2</accession>
<keyword evidence="4" id="KW-1185">Reference proteome</keyword>
<evidence type="ECO:0000259" key="2">
    <source>
        <dbReference type="Pfam" id="PF13842"/>
    </source>
</evidence>
<feature type="domain" description="PiggyBac transposable element-derived protein 4 C-terminal zinc-finger" evidence="2">
    <location>
        <begin position="61"/>
        <end position="99"/>
    </location>
</feature>
<organism evidence="3 4">
    <name type="scientific">Macrosiphum euphorbiae</name>
    <name type="common">potato aphid</name>
    <dbReference type="NCBI Taxonomy" id="13131"/>
    <lineage>
        <taxon>Eukaryota</taxon>
        <taxon>Metazoa</taxon>
        <taxon>Ecdysozoa</taxon>
        <taxon>Arthropoda</taxon>
        <taxon>Hexapoda</taxon>
        <taxon>Insecta</taxon>
        <taxon>Pterygota</taxon>
        <taxon>Neoptera</taxon>
        <taxon>Paraneoptera</taxon>
        <taxon>Hemiptera</taxon>
        <taxon>Sternorrhyncha</taxon>
        <taxon>Aphidomorpha</taxon>
        <taxon>Aphidoidea</taxon>
        <taxon>Aphididae</taxon>
        <taxon>Macrosiphini</taxon>
        <taxon>Macrosiphum</taxon>
    </lineage>
</organism>
<dbReference type="Proteomes" id="UP001160148">
    <property type="component" value="Unassembled WGS sequence"/>
</dbReference>
<feature type="region of interest" description="Disordered" evidence="1">
    <location>
        <begin position="31"/>
        <end position="52"/>
    </location>
</feature>
<sequence>MRFKEFRDLIIKNFLQISPTVTATDLFHLKNQKHRKQPNEAPDDKHYQEPIPVPENFKRSKYFKNCKQCTKNKTRKQTQLQCKECTVPLCAGKCFESWHKE</sequence>
<evidence type="ECO:0000313" key="4">
    <source>
        <dbReference type="Proteomes" id="UP001160148"/>
    </source>
</evidence>
<gene>
    <name evidence="3" type="ORF">MEUPH1_LOCUS11919</name>
</gene>
<dbReference type="Pfam" id="PF13842">
    <property type="entry name" value="zf-Tnp_2"/>
    <property type="match status" value="1"/>
</dbReference>
<evidence type="ECO:0000313" key="3">
    <source>
        <dbReference type="EMBL" id="CAI6356160.1"/>
    </source>
</evidence>
<proteinExistence type="predicted"/>
<dbReference type="EMBL" id="CARXXK010000002">
    <property type="protein sequence ID" value="CAI6356160.1"/>
    <property type="molecule type" value="Genomic_DNA"/>
</dbReference>